<feature type="domain" description="NusB/RsmB/TIM44" evidence="7">
    <location>
        <begin position="6"/>
        <end position="130"/>
    </location>
</feature>
<gene>
    <name evidence="6" type="primary">nusB</name>
    <name evidence="8" type="ORF">CNE99_03845</name>
</gene>
<dbReference type="GO" id="GO:0005829">
    <property type="term" value="C:cytosol"/>
    <property type="evidence" value="ECO:0007669"/>
    <property type="project" value="TreeGrafter"/>
</dbReference>
<dbReference type="Proteomes" id="UP000219327">
    <property type="component" value="Unassembled WGS sequence"/>
</dbReference>
<dbReference type="AlphaFoldDB" id="A0A2A5WVQ8"/>
<keyword evidence="4 6" id="KW-0805">Transcription regulation</keyword>
<reference evidence="8 9" key="1">
    <citation type="submission" date="2017-08" db="EMBL/GenBank/DDBJ databases">
        <title>Fine stratification of microbial communities through a metagenomic profile of the photic zone.</title>
        <authorList>
            <person name="Haro-Moreno J.M."/>
            <person name="Lopez-Perez M."/>
            <person name="De La Torre J."/>
            <person name="Picazo A."/>
            <person name="Camacho A."/>
            <person name="Rodriguez-Valera F."/>
        </authorList>
    </citation>
    <scope>NUCLEOTIDE SEQUENCE [LARGE SCALE GENOMIC DNA]</scope>
    <source>
        <strain evidence="8">MED-G24</strain>
    </source>
</reference>
<name>A0A2A5WVQ8_9GAMM</name>
<evidence type="ECO:0000256" key="5">
    <source>
        <dbReference type="ARBA" id="ARBA00023163"/>
    </source>
</evidence>
<dbReference type="InterPro" id="IPR035926">
    <property type="entry name" value="NusB-like_sf"/>
</dbReference>
<evidence type="ECO:0000256" key="6">
    <source>
        <dbReference type="HAMAP-Rule" id="MF_00073"/>
    </source>
</evidence>
<dbReference type="Gene3D" id="1.10.940.10">
    <property type="entry name" value="NusB-like"/>
    <property type="match status" value="1"/>
</dbReference>
<accession>A0A2A5WVQ8</accession>
<dbReference type="Pfam" id="PF01029">
    <property type="entry name" value="NusB"/>
    <property type="match status" value="1"/>
</dbReference>
<organism evidence="8 9">
    <name type="scientific">OM182 bacterium MED-G24</name>
    <dbReference type="NCBI Taxonomy" id="1986255"/>
    <lineage>
        <taxon>Bacteria</taxon>
        <taxon>Pseudomonadati</taxon>
        <taxon>Pseudomonadota</taxon>
        <taxon>Gammaproteobacteria</taxon>
        <taxon>OMG group</taxon>
        <taxon>OM182 clade</taxon>
    </lineage>
</organism>
<evidence type="ECO:0000313" key="8">
    <source>
        <dbReference type="EMBL" id="PDH40307.1"/>
    </source>
</evidence>
<evidence type="ECO:0000256" key="3">
    <source>
        <dbReference type="ARBA" id="ARBA00022884"/>
    </source>
</evidence>
<evidence type="ECO:0000259" key="7">
    <source>
        <dbReference type="Pfam" id="PF01029"/>
    </source>
</evidence>
<keyword evidence="5 6" id="KW-0804">Transcription</keyword>
<dbReference type="GO" id="GO:0003723">
    <property type="term" value="F:RNA binding"/>
    <property type="evidence" value="ECO:0007669"/>
    <property type="project" value="UniProtKB-UniRule"/>
</dbReference>
<evidence type="ECO:0000256" key="4">
    <source>
        <dbReference type="ARBA" id="ARBA00023015"/>
    </source>
</evidence>
<evidence type="ECO:0000313" key="9">
    <source>
        <dbReference type="Proteomes" id="UP000219327"/>
    </source>
</evidence>
<dbReference type="InterPro" id="IPR006027">
    <property type="entry name" value="NusB_RsmB_TIM44"/>
</dbReference>
<dbReference type="PANTHER" id="PTHR11078:SF3">
    <property type="entry name" value="ANTITERMINATION NUSB DOMAIN-CONTAINING PROTEIN"/>
    <property type="match status" value="1"/>
</dbReference>
<dbReference type="NCBIfam" id="TIGR01951">
    <property type="entry name" value="nusB"/>
    <property type="match status" value="1"/>
</dbReference>
<proteinExistence type="inferred from homology"/>
<dbReference type="SUPFAM" id="SSF48013">
    <property type="entry name" value="NusB-like"/>
    <property type="match status" value="1"/>
</dbReference>
<dbReference type="PANTHER" id="PTHR11078">
    <property type="entry name" value="N UTILIZATION SUBSTANCE PROTEIN B-RELATED"/>
    <property type="match status" value="1"/>
</dbReference>
<sequence>MAARSKARRFALQALYQMHMTGCSHHDVLAEFLADHDMKKVDTDLLSKLLGGIEENKAQLLEDLTPLMEREANRLDPIERAVLMIGAFELSYCLEVPYRVAIDESIDLTKRFGAIESHRFVNSVLDRLARKTRSHEVT</sequence>
<comment type="function">
    <text evidence="6">Involved in transcription antitermination. Required for transcription of ribosomal RNA (rRNA) genes. Binds specifically to the boxA antiterminator sequence of the ribosomal RNA (rrn) operons.</text>
</comment>
<dbReference type="InterPro" id="IPR011605">
    <property type="entry name" value="NusB_fam"/>
</dbReference>
<comment type="caution">
    <text evidence="8">The sequence shown here is derived from an EMBL/GenBank/DDBJ whole genome shotgun (WGS) entry which is preliminary data.</text>
</comment>
<comment type="similarity">
    <text evidence="1 6">Belongs to the NusB family.</text>
</comment>
<evidence type="ECO:0000256" key="2">
    <source>
        <dbReference type="ARBA" id="ARBA00022814"/>
    </source>
</evidence>
<dbReference type="GO" id="GO:0031564">
    <property type="term" value="P:transcription antitermination"/>
    <property type="evidence" value="ECO:0007669"/>
    <property type="project" value="UniProtKB-KW"/>
</dbReference>
<keyword evidence="2 6" id="KW-0889">Transcription antitermination</keyword>
<dbReference type="HAMAP" id="MF_00073">
    <property type="entry name" value="NusB"/>
    <property type="match status" value="1"/>
</dbReference>
<keyword evidence="3 6" id="KW-0694">RNA-binding</keyword>
<dbReference type="EMBL" id="NTKD01000013">
    <property type="protein sequence ID" value="PDH40307.1"/>
    <property type="molecule type" value="Genomic_DNA"/>
</dbReference>
<dbReference type="GO" id="GO:0006353">
    <property type="term" value="P:DNA-templated transcription termination"/>
    <property type="evidence" value="ECO:0007669"/>
    <property type="project" value="UniProtKB-UniRule"/>
</dbReference>
<evidence type="ECO:0000256" key="1">
    <source>
        <dbReference type="ARBA" id="ARBA00005952"/>
    </source>
</evidence>
<protein>
    <recommendedName>
        <fullName evidence="6">Transcription antitermination protein NusB</fullName>
    </recommendedName>
    <alternativeName>
        <fullName evidence="6">Antitermination factor NusB</fullName>
    </alternativeName>
</protein>